<dbReference type="SMART" id="SM00046">
    <property type="entry name" value="DAGKc"/>
    <property type="match status" value="1"/>
</dbReference>
<dbReference type="Gene3D" id="2.60.200.40">
    <property type="match status" value="1"/>
</dbReference>
<dbReference type="Pfam" id="PF01569">
    <property type="entry name" value="PAP2"/>
    <property type="match status" value="1"/>
</dbReference>
<evidence type="ECO:0000313" key="9">
    <source>
        <dbReference type="Proteomes" id="UP000008043"/>
    </source>
</evidence>
<dbReference type="OrthoDB" id="5242960at2"/>
<evidence type="ECO:0000256" key="5">
    <source>
        <dbReference type="ARBA" id="ARBA00022989"/>
    </source>
</evidence>
<dbReference type="InterPro" id="IPR001206">
    <property type="entry name" value="Diacylglycerol_kinase_cat_dom"/>
</dbReference>
<dbReference type="RefSeq" id="WP_015656695.1">
    <property type="nucleotide sequence ID" value="NC_020504.1"/>
</dbReference>
<protein>
    <recommendedName>
        <fullName evidence="7">DAGKc domain-containing protein</fullName>
    </recommendedName>
</protein>
<keyword evidence="2" id="KW-1003">Cell membrane</keyword>
<dbReference type="PROSITE" id="PS50146">
    <property type="entry name" value="DAGK"/>
    <property type="match status" value="1"/>
</dbReference>
<dbReference type="Proteomes" id="UP000008043">
    <property type="component" value="Chromosome"/>
</dbReference>
<evidence type="ECO:0000256" key="2">
    <source>
        <dbReference type="ARBA" id="ARBA00022475"/>
    </source>
</evidence>
<dbReference type="PANTHER" id="PTHR14969:SF62">
    <property type="entry name" value="DECAPRENYLPHOSPHORYL-5-PHOSPHORIBOSE PHOSPHATASE RV3807C-RELATED"/>
    <property type="match status" value="1"/>
</dbReference>
<accession>K4QTF3</accession>
<keyword evidence="3" id="KW-0812">Transmembrane</keyword>
<keyword evidence="5" id="KW-1133">Transmembrane helix</keyword>
<dbReference type="KEGG" id="sdv:BN159_1922"/>
<keyword evidence="6" id="KW-0472">Membrane</keyword>
<feature type="domain" description="DAGKc" evidence="7">
    <location>
        <begin position="225"/>
        <end position="329"/>
    </location>
</feature>
<dbReference type="PANTHER" id="PTHR14969">
    <property type="entry name" value="SPHINGOSINE-1-PHOSPHATE PHOSPHOHYDROLASE"/>
    <property type="match status" value="1"/>
</dbReference>
<dbReference type="eggNOG" id="COG0671">
    <property type="taxonomic scope" value="Bacteria"/>
</dbReference>
<dbReference type="SMART" id="SM00014">
    <property type="entry name" value="acidPPc"/>
    <property type="match status" value="1"/>
</dbReference>
<dbReference type="GO" id="GO:0016301">
    <property type="term" value="F:kinase activity"/>
    <property type="evidence" value="ECO:0007669"/>
    <property type="project" value="InterPro"/>
</dbReference>
<sequence>MRPDVDLTIPKPGHHVLRDRLLALDSRLFEFAAEQHWPGAERVLPRLSRSANHGVLWFAAGALMAATRTPRARRAAVRGLASLSLASLTINTLGKRSVRRPRPVLDPVPPVRHLKRQPITTSFPSGHSASAAAFATGVALESPAWGAAVAPVAWSVALSRVYTGVHFPSDVLAGAALGACAAYAVRGLVPTRAQLRPPARPRAEVPALPEGEGLVVVANTASGTPDRVRTLLDALPGAEVVECEPDQVGPELEKAAAHARVLGVCGGDGTVNTAAEVALRHGLPLAVLPGGTLNHFAYDLGVEDVRDLTRALVRGHGVRVDVGRFRNGDRRGVFLNTCSLGVYPELVVERDAWSHLIGSWPAGVLAALRVLRADRHPLQVRLGPSARPLWLLFAGNGTYHRMGLTPGRRVDLADGVLDVRVVHGGRRPALRLLAAAVAGPLTRSPAHAAVQVSRLHLADVAPGSLLAYDGELVEVEGEVTLEKLPEALVVYRPLPGD</sequence>
<dbReference type="Gene3D" id="1.20.144.10">
    <property type="entry name" value="Phosphatidic acid phosphatase type 2/haloperoxidase"/>
    <property type="match status" value="1"/>
</dbReference>
<gene>
    <name evidence="8" type="ORF">BN159_1922</name>
</gene>
<reference evidence="8 9" key="1">
    <citation type="journal article" date="2012" name="J. Bacteriol.">
        <title>Genome sequence of the bacterium Streptomyces davawensis JCM 4913 and heterologous production of the unique antibiotic roseoflavin.</title>
        <authorList>
            <person name="Jankowitsch F."/>
            <person name="Schwarz J."/>
            <person name="Ruckert C."/>
            <person name="Gust B."/>
            <person name="Szczepanowski R."/>
            <person name="Blom J."/>
            <person name="Pelzer S."/>
            <person name="Kalinowski J."/>
            <person name="Mack M."/>
        </authorList>
    </citation>
    <scope>NUCLEOTIDE SEQUENCE [LARGE SCALE GENOMIC DNA]</scope>
    <source>
        <strain evidence="9">DSM 101723 / JCM 4913 / KCC S-0913 / 768</strain>
    </source>
</reference>
<evidence type="ECO:0000256" key="6">
    <source>
        <dbReference type="ARBA" id="ARBA00023136"/>
    </source>
</evidence>
<dbReference type="InterPro" id="IPR016064">
    <property type="entry name" value="NAD/diacylglycerol_kinase_sf"/>
</dbReference>
<dbReference type="AlphaFoldDB" id="K4QTF3"/>
<comment type="subcellular location">
    <subcellularLocation>
        <location evidence="1">Cell membrane</location>
        <topology evidence="1">Multi-pass membrane protein</topology>
    </subcellularLocation>
</comment>
<dbReference type="GO" id="GO:0005886">
    <property type="term" value="C:plasma membrane"/>
    <property type="evidence" value="ECO:0007669"/>
    <property type="project" value="UniProtKB-SubCell"/>
</dbReference>
<evidence type="ECO:0000256" key="1">
    <source>
        <dbReference type="ARBA" id="ARBA00004651"/>
    </source>
</evidence>
<organism evidence="8 9">
    <name type="scientific">Streptomyces davaonensis (strain DSM 101723 / JCM 4913 / KCC S-0913 / 768)</name>
    <dbReference type="NCBI Taxonomy" id="1214101"/>
    <lineage>
        <taxon>Bacteria</taxon>
        <taxon>Bacillati</taxon>
        <taxon>Actinomycetota</taxon>
        <taxon>Actinomycetes</taxon>
        <taxon>Kitasatosporales</taxon>
        <taxon>Streptomycetaceae</taxon>
        <taxon>Streptomyces</taxon>
    </lineage>
</organism>
<dbReference type="InterPro" id="IPR036938">
    <property type="entry name" value="PAP2/HPO_sf"/>
</dbReference>
<evidence type="ECO:0000313" key="8">
    <source>
        <dbReference type="EMBL" id="CCK26301.1"/>
    </source>
</evidence>
<dbReference type="STRING" id="1214101.BN159_1922"/>
<evidence type="ECO:0000256" key="3">
    <source>
        <dbReference type="ARBA" id="ARBA00022692"/>
    </source>
</evidence>
<dbReference type="InterPro" id="IPR000326">
    <property type="entry name" value="PAP2/HPO"/>
</dbReference>
<dbReference type="SUPFAM" id="SSF48317">
    <property type="entry name" value="Acid phosphatase/Vanadium-dependent haloperoxidase"/>
    <property type="match status" value="1"/>
</dbReference>
<dbReference type="eggNOG" id="COG1597">
    <property type="taxonomic scope" value="Bacteria"/>
</dbReference>
<dbReference type="CDD" id="cd01610">
    <property type="entry name" value="PAP2_like"/>
    <property type="match status" value="1"/>
</dbReference>
<dbReference type="SUPFAM" id="SSF111331">
    <property type="entry name" value="NAD kinase/diacylglycerol kinase-like"/>
    <property type="match status" value="1"/>
</dbReference>
<dbReference type="EMBL" id="HE971709">
    <property type="protein sequence ID" value="CCK26301.1"/>
    <property type="molecule type" value="Genomic_DNA"/>
</dbReference>
<dbReference type="Pfam" id="PF00781">
    <property type="entry name" value="DAGK_cat"/>
    <property type="match status" value="1"/>
</dbReference>
<keyword evidence="4" id="KW-0378">Hydrolase</keyword>
<name>K4QTF3_STRDJ</name>
<dbReference type="HOGENOM" id="CLU_045532_5_0_11"/>
<evidence type="ECO:0000256" key="4">
    <source>
        <dbReference type="ARBA" id="ARBA00022801"/>
    </source>
</evidence>
<dbReference type="PATRIC" id="fig|1214101.3.peg.1951"/>
<keyword evidence="9" id="KW-1185">Reference proteome</keyword>
<dbReference type="GO" id="GO:0016787">
    <property type="term" value="F:hydrolase activity"/>
    <property type="evidence" value="ECO:0007669"/>
    <property type="project" value="UniProtKB-KW"/>
</dbReference>
<evidence type="ECO:0000259" key="7">
    <source>
        <dbReference type="PROSITE" id="PS50146"/>
    </source>
</evidence>
<proteinExistence type="predicted"/>
<dbReference type="Gene3D" id="3.40.50.10330">
    <property type="entry name" value="Probable inorganic polyphosphate/atp-NAD kinase, domain 1"/>
    <property type="match status" value="1"/>
</dbReference>
<dbReference type="InterPro" id="IPR017438">
    <property type="entry name" value="ATP-NAD_kinase_N"/>
</dbReference>